<dbReference type="EMBL" id="JAHLQT010020073">
    <property type="protein sequence ID" value="KAG7168518.1"/>
    <property type="molecule type" value="Genomic_DNA"/>
</dbReference>
<feature type="region of interest" description="Disordered" evidence="1">
    <location>
        <begin position="73"/>
        <end position="98"/>
    </location>
</feature>
<dbReference type="Proteomes" id="UP000747542">
    <property type="component" value="Unassembled WGS sequence"/>
</dbReference>
<evidence type="ECO:0000313" key="2">
    <source>
        <dbReference type="EMBL" id="KAG7168518.1"/>
    </source>
</evidence>
<evidence type="ECO:0000313" key="3">
    <source>
        <dbReference type="Proteomes" id="UP000747542"/>
    </source>
</evidence>
<feature type="region of interest" description="Disordered" evidence="1">
    <location>
        <begin position="1"/>
        <end position="54"/>
    </location>
</feature>
<dbReference type="AlphaFoldDB" id="A0A8J5MYI1"/>
<reference evidence="2" key="1">
    <citation type="journal article" date="2021" name="Sci. Adv.">
        <title>The American lobster genome reveals insights on longevity, neural, and immune adaptations.</title>
        <authorList>
            <person name="Polinski J.M."/>
            <person name="Zimin A.V."/>
            <person name="Clark K.F."/>
            <person name="Kohn A.B."/>
            <person name="Sadowski N."/>
            <person name="Timp W."/>
            <person name="Ptitsyn A."/>
            <person name="Khanna P."/>
            <person name="Romanova D.Y."/>
            <person name="Williams P."/>
            <person name="Greenwood S.J."/>
            <person name="Moroz L.L."/>
            <person name="Walt D.R."/>
            <person name="Bodnar A.G."/>
        </authorList>
    </citation>
    <scope>NUCLEOTIDE SEQUENCE</scope>
    <source>
        <strain evidence="2">GMGI-L3</strain>
    </source>
</reference>
<comment type="caution">
    <text evidence="2">The sequence shown here is derived from an EMBL/GenBank/DDBJ whole genome shotgun (WGS) entry which is preliminary data.</text>
</comment>
<accession>A0A8J5MYI1</accession>
<feature type="compositionally biased region" description="Low complexity" evidence="1">
    <location>
        <begin position="80"/>
        <end position="97"/>
    </location>
</feature>
<name>A0A8J5MYI1_HOMAM</name>
<keyword evidence="3" id="KW-1185">Reference proteome</keyword>
<feature type="non-terminal residue" evidence="2">
    <location>
        <position position="1"/>
    </location>
</feature>
<gene>
    <name evidence="2" type="primary">rsrc2-L</name>
    <name evidence="2" type="ORF">Hamer_G002600</name>
</gene>
<organism evidence="2 3">
    <name type="scientific">Homarus americanus</name>
    <name type="common">American lobster</name>
    <dbReference type="NCBI Taxonomy" id="6706"/>
    <lineage>
        <taxon>Eukaryota</taxon>
        <taxon>Metazoa</taxon>
        <taxon>Ecdysozoa</taxon>
        <taxon>Arthropoda</taxon>
        <taxon>Crustacea</taxon>
        <taxon>Multicrustacea</taxon>
        <taxon>Malacostraca</taxon>
        <taxon>Eumalacostraca</taxon>
        <taxon>Eucarida</taxon>
        <taxon>Decapoda</taxon>
        <taxon>Pleocyemata</taxon>
        <taxon>Astacidea</taxon>
        <taxon>Nephropoidea</taxon>
        <taxon>Nephropidae</taxon>
        <taxon>Homarus</taxon>
    </lineage>
</organism>
<feature type="non-terminal residue" evidence="2">
    <location>
        <position position="192"/>
    </location>
</feature>
<feature type="compositionally biased region" description="Basic and acidic residues" evidence="1">
    <location>
        <begin position="1"/>
        <end position="13"/>
    </location>
</feature>
<proteinExistence type="predicted"/>
<protein>
    <submittedName>
        <fullName evidence="2">Arginine/serine-rich coiled-coil protein 2-like</fullName>
    </submittedName>
</protein>
<feature type="region of interest" description="Disordered" evidence="1">
    <location>
        <begin position="135"/>
        <end position="157"/>
    </location>
</feature>
<evidence type="ECO:0000256" key="1">
    <source>
        <dbReference type="SAM" id="MobiDB-lite"/>
    </source>
</evidence>
<sequence>DILDVVERTEMHVEVGMTTANEEMTKGGAEDHDLDQDPERDGGHGPGPETAEAQQKLAALKAANPDLTAAELLKRSMEAQMQQQRQQRQQQPQQEQEVLGIPVAKLPCGLTPDSPMTEMARWLKSSADSWVLKVVPKPPANKEPPAGASSGRENPGIEILQKQETMFSSMERQYEMARIATHTHKGFGLGFT</sequence>
<feature type="compositionally biased region" description="Basic and acidic residues" evidence="1">
    <location>
        <begin position="23"/>
        <end position="43"/>
    </location>
</feature>